<keyword evidence="4" id="KW-0328">Glycosyltransferase</keyword>
<keyword evidence="12" id="KW-0119">Carbohydrate metabolism</keyword>
<keyword evidence="10" id="KW-0325">Glycoprotein</keyword>
<dbReference type="GO" id="GO:0006004">
    <property type="term" value="P:fucose metabolic process"/>
    <property type="evidence" value="ECO:0007669"/>
    <property type="project" value="UniProtKB-KW"/>
</dbReference>
<dbReference type="EMBL" id="VDCV01000005">
    <property type="protein sequence ID" value="KAB5557073.1"/>
    <property type="molecule type" value="Genomic_DNA"/>
</dbReference>
<evidence type="ECO:0000259" key="15">
    <source>
        <dbReference type="Pfam" id="PF00141"/>
    </source>
</evidence>
<dbReference type="GO" id="GO:0016757">
    <property type="term" value="F:glycosyltransferase activity"/>
    <property type="evidence" value="ECO:0007669"/>
    <property type="project" value="UniProtKB-KW"/>
</dbReference>
<accession>A0A5N5MRK9</accession>
<keyword evidence="17" id="KW-1185">Reference proteome</keyword>
<dbReference type="CDD" id="cd00314">
    <property type="entry name" value="plant_peroxidase_like"/>
    <property type="match status" value="1"/>
</dbReference>
<reference evidence="17" key="1">
    <citation type="journal article" date="2019" name="Gigascience">
        <title>De novo genome assembly of the endangered Acer yangbiense, a plant species with extremely small populations endemic to Yunnan Province, China.</title>
        <authorList>
            <person name="Yang J."/>
            <person name="Wariss H.M."/>
            <person name="Tao L."/>
            <person name="Zhang R."/>
            <person name="Yun Q."/>
            <person name="Hollingsworth P."/>
            <person name="Dao Z."/>
            <person name="Luo G."/>
            <person name="Guo H."/>
            <person name="Ma Y."/>
            <person name="Sun W."/>
        </authorList>
    </citation>
    <scope>NUCLEOTIDE SEQUENCE [LARGE SCALE GENOMIC DNA]</scope>
    <source>
        <strain evidence="17">cv. br00</strain>
    </source>
</reference>
<evidence type="ECO:0000256" key="13">
    <source>
        <dbReference type="ARBA" id="ARBA00030350"/>
    </source>
</evidence>
<evidence type="ECO:0000313" key="16">
    <source>
        <dbReference type="EMBL" id="KAB5557073.1"/>
    </source>
</evidence>
<organism evidence="16 17">
    <name type="scientific">Salix brachista</name>
    <dbReference type="NCBI Taxonomy" id="2182728"/>
    <lineage>
        <taxon>Eukaryota</taxon>
        <taxon>Viridiplantae</taxon>
        <taxon>Streptophyta</taxon>
        <taxon>Embryophyta</taxon>
        <taxon>Tracheophyta</taxon>
        <taxon>Spermatophyta</taxon>
        <taxon>Magnoliopsida</taxon>
        <taxon>eudicotyledons</taxon>
        <taxon>Gunneridae</taxon>
        <taxon>Pentapetalae</taxon>
        <taxon>rosids</taxon>
        <taxon>fabids</taxon>
        <taxon>Malpighiales</taxon>
        <taxon>Salicaceae</taxon>
        <taxon>Saliceae</taxon>
        <taxon>Salix</taxon>
    </lineage>
</organism>
<dbReference type="GO" id="GO:0006979">
    <property type="term" value="P:response to oxidative stress"/>
    <property type="evidence" value="ECO:0007669"/>
    <property type="project" value="InterPro"/>
</dbReference>
<keyword evidence="8" id="KW-1133">Transmembrane helix</keyword>
<dbReference type="GO" id="GO:0004601">
    <property type="term" value="F:peroxidase activity"/>
    <property type="evidence" value="ECO:0007669"/>
    <property type="project" value="InterPro"/>
</dbReference>
<gene>
    <name evidence="16" type="ORF">DKX38_007982</name>
</gene>
<protein>
    <recommendedName>
        <fullName evidence="13">O-fucosyltransferase family protein</fullName>
    </recommendedName>
</protein>
<comment type="similarity">
    <text evidence="3">Belongs to the glycosyltransferase GT106 family.</text>
</comment>
<comment type="subcellular location">
    <subcellularLocation>
        <location evidence="1">Membrane</location>
        <topology evidence="1">Single-pass type II membrane protein</topology>
    </subcellularLocation>
</comment>
<keyword evidence="9" id="KW-0472">Membrane</keyword>
<dbReference type="InterPro" id="IPR024709">
    <property type="entry name" value="FucosylTrfase_pln"/>
</dbReference>
<dbReference type="CDD" id="cd11299">
    <property type="entry name" value="O-FucT_plant"/>
    <property type="match status" value="1"/>
</dbReference>
<evidence type="ECO:0000256" key="14">
    <source>
        <dbReference type="RuleBase" id="RU004241"/>
    </source>
</evidence>
<keyword evidence="6" id="KW-0812">Transmembrane</keyword>
<keyword evidence="7" id="KW-0735">Signal-anchor</keyword>
<sequence length="1017" mass="113999">MMQKRRWKNVGLMRKMLSCAICTIAMMALLSVHLHGAPPYSKLPDPYRLPHPCSDRNPNCTKLWKPPPNRNYMPCTQPSPNYTSPSESRGYLLAHTNGGLNQMRAGVLFYRLSCFPNSYSDSMSSWKMHVICDMVAIAHIINATLVVPKLDKKSYWQDSSNFSDVFDEDHFINALANDVKVIKKLPNEIGSSMKAVKYFKSWSGMDYYQEEIASMWADYKVIRAAKTDSRLANNNLPPDIQKLRCRACYEALRFAPQIEAMGKLLVDRMRSNGPYISLHLRYEKDMLAFSGCTHDLSPAEANELKTIRDANDNWKVKDIDPMEQRSKGFCPLTPKEAAIFLCALGYPSNTPIYIAAGEIYGGDSHMGVLQSRYPMLMRKENLASSEELEPFTNHLSQLAALDYIVSVESDVFFPTYSGNMARAVEGHRRFLGHRRTISPDRKALVRLFDKIEQGKLKEGKYLSDHVIESHRNRHNSVALGNYCSFCEILRVSSMAIIMTGKAPQGRGKAPFLEQRARIGGIPESEHLYHNQLVWMLENNSLLKKIREWEDRGKFNHSLSIDTTSRLCPESELGMRIVYISSLGGMRIQKKWTLLFGARAGTNYDSHISPHEHTCSLHLYRYSHIGTRNLVTPFVFLSFRSSKTQSNTVETTMGVSLLSTFTSLVNVPSLTISTTPTIRCPSNAVVIRCNKMDTDVPGENVLRRREVLKCFGAAVGMELLASSGSFVEMASAADLIQRRQRSEFQSSIRQTLSAAIKGKPELIPYILTLALNDAITYDKATKSGGPNGSIRLRYFSDEAIISYEFVHGDLSISEISRPENNGLSAALNLIEEAKQEIDSYSKGGPISFADLIPFAGQSAVKATFLASAIRKCGGNIEKGSILYSAYGSSGQWGLFDRQFGRTDSQEPDPEGRVPQWGKATVQEMKDKFSSIGLGPRQLAVMSAFLGPDQAATEALLATDPDVTPWVQKYQRSRETVSQTDYEVDLITTLTKLCSLGQQINYEAYTYPVRKIELSKLKL</sequence>
<evidence type="ECO:0000256" key="11">
    <source>
        <dbReference type="ARBA" id="ARBA00023253"/>
    </source>
</evidence>
<feature type="domain" description="Plant heme peroxidase family profile" evidence="15">
    <location>
        <begin position="747"/>
        <end position="942"/>
    </location>
</feature>
<dbReference type="GO" id="GO:0016020">
    <property type="term" value="C:membrane"/>
    <property type="evidence" value="ECO:0007669"/>
    <property type="project" value="UniProtKB-SubCell"/>
</dbReference>
<dbReference type="AlphaFoldDB" id="A0A5N5MRK9"/>
<dbReference type="GO" id="GO:0005737">
    <property type="term" value="C:cytoplasm"/>
    <property type="evidence" value="ECO:0007669"/>
    <property type="project" value="TreeGrafter"/>
</dbReference>
<evidence type="ECO:0000256" key="8">
    <source>
        <dbReference type="ARBA" id="ARBA00022989"/>
    </source>
</evidence>
<evidence type="ECO:0000313" key="17">
    <source>
        <dbReference type="Proteomes" id="UP000326939"/>
    </source>
</evidence>
<evidence type="ECO:0000256" key="10">
    <source>
        <dbReference type="ARBA" id="ARBA00023180"/>
    </source>
</evidence>
<keyword evidence="5" id="KW-0808">Transferase</keyword>
<dbReference type="Proteomes" id="UP000326939">
    <property type="component" value="Chromosome 5"/>
</dbReference>
<evidence type="ECO:0000256" key="5">
    <source>
        <dbReference type="ARBA" id="ARBA00022679"/>
    </source>
</evidence>
<dbReference type="InterPro" id="IPR010255">
    <property type="entry name" value="Haem_peroxidase_sf"/>
</dbReference>
<name>A0A5N5MRK9_9ROSI</name>
<dbReference type="InterPro" id="IPR002016">
    <property type="entry name" value="Haem_peroxidase"/>
</dbReference>
<evidence type="ECO:0000256" key="1">
    <source>
        <dbReference type="ARBA" id="ARBA00004606"/>
    </source>
</evidence>
<dbReference type="InterPro" id="IPR019378">
    <property type="entry name" value="GDP-Fuc_O-FucTrfase"/>
</dbReference>
<evidence type="ECO:0000256" key="2">
    <source>
        <dbReference type="ARBA" id="ARBA00004881"/>
    </source>
</evidence>
<dbReference type="SUPFAM" id="SSF48113">
    <property type="entry name" value="Heme-dependent peroxidases"/>
    <property type="match status" value="1"/>
</dbReference>
<evidence type="ECO:0000256" key="9">
    <source>
        <dbReference type="ARBA" id="ARBA00023136"/>
    </source>
</evidence>
<dbReference type="Pfam" id="PF00141">
    <property type="entry name" value="peroxidase"/>
    <property type="match status" value="1"/>
</dbReference>
<evidence type="ECO:0000256" key="7">
    <source>
        <dbReference type="ARBA" id="ARBA00022968"/>
    </source>
</evidence>
<dbReference type="FunFam" id="1.20.58.1620:FF:000001">
    <property type="entry name" value="Thylakoid lumenal 29 kDa protein, chloroplastic"/>
    <property type="match status" value="1"/>
</dbReference>
<comment type="pathway">
    <text evidence="2">Glycan metabolism.</text>
</comment>
<dbReference type="Gene3D" id="1.20.58.1620">
    <property type="match status" value="1"/>
</dbReference>
<dbReference type="Pfam" id="PF10250">
    <property type="entry name" value="O-FucT"/>
    <property type="match status" value="1"/>
</dbReference>
<evidence type="ECO:0000256" key="6">
    <source>
        <dbReference type="ARBA" id="ARBA00022692"/>
    </source>
</evidence>
<dbReference type="PANTHER" id="PTHR31741:SF1">
    <property type="entry name" value="O-FUCOSYLTRANSFERASE 7"/>
    <property type="match status" value="1"/>
</dbReference>
<evidence type="ECO:0000256" key="4">
    <source>
        <dbReference type="ARBA" id="ARBA00022676"/>
    </source>
</evidence>
<proteinExistence type="inferred from homology"/>
<keyword evidence="11" id="KW-0294">Fucose metabolism</keyword>
<dbReference type="PANTHER" id="PTHR31741">
    <property type="entry name" value="OS02G0726500 PROTEIN-RELATED"/>
    <property type="match status" value="1"/>
</dbReference>
<evidence type="ECO:0000256" key="12">
    <source>
        <dbReference type="ARBA" id="ARBA00023277"/>
    </source>
</evidence>
<comment type="caution">
    <text evidence="16">The sequence shown here is derived from an EMBL/GenBank/DDBJ whole genome shotgun (WGS) entry which is preliminary data.</text>
</comment>
<dbReference type="GO" id="GO:0020037">
    <property type="term" value="F:heme binding"/>
    <property type="evidence" value="ECO:0007669"/>
    <property type="project" value="InterPro"/>
</dbReference>
<evidence type="ECO:0000256" key="3">
    <source>
        <dbReference type="ARBA" id="ARBA00007737"/>
    </source>
</evidence>
<dbReference type="Gene3D" id="1.10.520.10">
    <property type="match status" value="1"/>
</dbReference>
<comment type="similarity">
    <text evidence="14">Belongs to the peroxidase family.</text>
</comment>
<dbReference type="FunFam" id="3.40.50.11350:FF:000011">
    <property type="entry name" value="O-fucosyltransferase 28"/>
    <property type="match status" value="1"/>
</dbReference>